<organism evidence="1 2">
    <name type="scientific">Lasiosphaeris hirsuta</name>
    <dbReference type="NCBI Taxonomy" id="260670"/>
    <lineage>
        <taxon>Eukaryota</taxon>
        <taxon>Fungi</taxon>
        <taxon>Dikarya</taxon>
        <taxon>Ascomycota</taxon>
        <taxon>Pezizomycotina</taxon>
        <taxon>Sordariomycetes</taxon>
        <taxon>Sordariomycetidae</taxon>
        <taxon>Sordariales</taxon>
        <taxon>Lasiosphaeriaceae</taxon>
        <taxon>Lasiosphaeris</taxon>
    </lineage>
</organism>
<keyword evidence="2" id="KW-1185">Reference proteome</keyword>
<evidence type="ECO:0000313" key="1">
    <source>
        <dbReference type="EMBL" id="KAK0726081.1"/>
    </source>
</evidence>
<evidence type="ECO:0008006" key="3">
    <source>
        <dbReference type="Google" id="ProtNLM"/>
    </source>
</evidence>
<sequence>GIVQDAVDAARAVNEAGVVNIDCQPRNVMVELGSLRPVHIDFGNRVFAEEAGEELFEEVKEQRDNQGAIGMVMVTKLRVAAGVQL</sequence>
<name>A0AA40E6Q8_9PEZI</name>
<comment type="caution">
    <text evidence="1">The sequence shown here is derived from an EMBL/GenBank/DDBJ whole genome shotgun (WGS) entry which is preliminary data.</text>
</comment>
<gene>
    <name evidence="1" type="ORF">B0H67DRAFT_472536</name>
</gene>
<evidence type="ECO:0000313" key="2">
    <source>
        <dbReference type="Proteomes" id="UP001172102"/>
    </source>
</evidence>
<dbReference type="Proteomes" id="UP001172102">
    <property type="component" value="Unassembled WGS sequence"/>
</dbReference>
<proteinExistence type="predicted"/>
<dbReference type="AlphaFoldDB" id="A0AA40E6Q8"/>
<dbReference type="EMBL" id="JAUKUA010000002">
    <property type="protein sequence ID" value="KAK0726081.1"/>
    <property type="molecule type" value="Genomic_DNA"/>
</dbReference>
<accession>A0AA40E6Q8</accession>
<feature type="non-terminal residue" evidence="1">
    <location>
        <position position="1"/>
    </location>
</feature>
<reference evidence="1" key="1">
    <citation type="submission" date="2023-06" db="EMBL/GenBank/DDBJ databases">
        <title>Genome-scale phylogeny and comparative genomics of the fungal order Sordariales.</title>
        <authorList>
            <consortium name="Lawrence Berkeley National Laboratory"/>
            <person name="Hensen N."/>
            <person name="Bonometti L."/>
            <person name="Westerberg I."/>
            <person name="Brannstrom I.O."/>
            <person name="Guillou S."/>
            <person name="Cros-Aarteil S."/>
            <person name="Calhoun S."/>
            <person name="Haridas S."/>
            <person name="Kuo A."/>
            <person name="Mondo S."/>
            <person name="Pangilinan J."/>
            <person name="Riley R."/>
            <person name="Labutti K."/>
            <person name="Andreopoulos B."/>
            <person name="Lipzen A."/>
            <person name="Chen C."/>
            <person name="Yanf M."/>
            <person name="Daum C."/>
            <person name="Ng V."/>
            <person name="Clum A."/>
            <person name="Steindorff A."/>
            <person name="Ohm R."/>
            <person name="Martin F."/>
            <person name="Silar P."/>
            <person name="Natvig D."/>
            <person name="Lalanne C."/>
            <person name="Gautier V."/>
            <person name="Ament-Velasquez S.L."/>
            <person name="Kruys A."/>
            <person name="Hutchinson M.I."/>
            <person name="Powell A.J."/>
            <person name="Barry K."/>
            <person name="Miller A.N."/>
            <person name="Grigoriev I.V."/>
            <person name="Debuchy R."/>
            <person name="Gladieux P."/>
            <person name="Thoren M.H."/>
            <person name="Johannesson H."/>
        </authorList>
    </citation>
    <scope>NUCLEOTIDE SEQUENCE</scope>
    <source>
        <strain evidence="1">SMH4607-1</strain>
    </source>
</reference>
<feature type="non-terminal residue" evidence="1">
    <location>
        <position position="85"/>
    </location>
</feature>
<protein>
    <recommendedName>
        <fullName evidence="3">Protein kinase domain-containing protein</fullName>
    </recommendedName>
</protein>